<proteinExistence type="predicted"/>
<protein>
    <submittedName>
        <fullName evidence="1">Uncharacterized protein</fullName>
    </submittedName>
</protein>
<sequence>MQPQMWGACASAVDSPDWHCNMFQLELFPESEKNATLADIGDPVFHFQYRNLSLKRLAIISRMTHSAGSLCCLDYFFLSGSLTSPTTRVHFWNPRSLLSYWVFCHRFRFPERIPRSIGQNVHSTPSDVCTPSLYPIGCSPYRLMCLFGLGIRTRG</sequence>
<dbReference type="Proteomes" id="UP000326582">
    <property type="component" value="Chromosome 1"/>
</dbReference>
<evidence type="ECO:0000313" key="1">
    <source>
        <dbReference type="EMBL" id="QFZ25104.1"/>
    </source>
</evidence>
<dbReference type="EMBL" id="CP038484">
    <property type="protein sequence ID" value="QFZ25104.1"/>
    <property type="molecule type" value="Genomic_DNA"/>
</dbReference>
<name>A0ACD0WCX7_CLALS</name>
<evidence type="ECO:0000313" key="2">
    <source>
        <dbReference type="Proteomes" id="UP000326582"/>
    </source>
</evidence>
<organism evidence="1 2">
    <name type="scientific">Clavispora lusitaniae</name>
    <name type="common">Candida lusitaniae</name>
    <dbReference type="NCBI Taxonomy" id="36911"/>
    <lineage>
        <taxon>Eukaryota</taxon>
        <taxon>Fungi</taxon>
        <taxon>Dikarya</taxon>
        <taxon>Ascomycota</taxon>
        <taxon>Saccharomycotina</taxon>
        <taxon>Pichiomycetes</taxon>
        <taxon>Metschnikowiaceae</taxon>
        <taxon>Clavispora</taxon>
    </lineage>
</organism>
<reference evidence="2" key="1">
    <citation type="journal article" date="2019" name="MBio">
        <title>Comparative genomics for the elucidation of multidrug resistance (MDR) in Candida lusitaniae.</title>
        <authorList>
            <person name="Kannan A."/>
            <person name="Asner S.A."/>
            <person name="Trachsel E."/>
            <person name="Kelly S."/>
            <person name="Parker J."/>
            <person name="Sanglard D."/>
        </authorList>
    </citation>
    <scope>NUCLEOTIDE SEQUENCE [LARGE SCALE GENOMIC DNA]</scope>
    <source>
        <strain evidence="2">P1</strain>
    </source>
</reference>
<accession>A0ACD0WCX7</accession>
<gene>
    <name evidence="1" type="ORF">EJF14_10189</name>
</gene>
<keyword evidence="2" id="KW-1185">Reference proteome</keyword>